<protein>
    <submittedName>
        <fullName evidence="1">Uncharacterized protein</fullName>
    </submittedName>
</protein>
<name>Q73AS6_BACC1</name>
<reference evidence="1 2" key="1">
    <citation type="journal article" date="2004" name="Nucleic Acids Res.">
        <title>The genome sequence of Bacillus cereus ATCC 10987 reveals metabolic adaptations and a large plasmid related to Bacillus anthracis pXO1.</title>
        <authorList>
            <person name="Rasko D.A."/>
            <person name="Ravel J."/>
            <person name="Okstad O.A."/>
            <person name="Helgason E."/>
            <person name="Cer R.Z."/>
            <person name="Jiang L."/>
            <person name="Shores K.A."/>
            <person name="Fouts D.E."/>
            <person name="Tourasse N.J."/>
            <person name="Angiuoli S.V."/>
            <person name="Kolonay J."/>
            <person name="Nelson W.C."/>
            <person name="Kolsto A.-B."/>
            <person name="Fraser C.M."/>
            <person name="Read T.D."/>
        </authorList>
    </citation>
    <scope>NUCLEOTIDE SEQUENCE [LARGE SCALE GENOMIC DNA]</scope>
    <source>
        <strain evidence="2">ATCC 10987 / NRS 248</strain>
    </source>
</reference>
<gene>
    <name evidence="1" type="ordered locus">BCE_1696</name>
</gene>
<dbReference type="Proteomes" id="UP000002527">
    <property type="component" value="Chromosome"/>
</dbReference>
<dbReference type="KEGG" id="bca:BCE_1696"/>
<dbReference type="HOGENOM" id="CLU_3394884_0_0_9"/>
<dbReference type="EMBL" id="AE017194">
    <property type="protein sequence ID" value="AAS40625.1"/>
    <property type="molecule type" value="Genomic_DNA"/>
</dbReference>
<proteinExistence type="predicted"/>
<accession>Q73AS6</accession>
<evidence type="ECO:0000313" key="2">
    <source>
        <dbReference type="Proteomes" id="UP000002527"/>
    </source>
</evidence>
<dbReference type="AlphaFoldDB" id="Q73AS6"/>
<organism evidence="1 2">
    <name type="scientific">Bacillus cereus (strain ATCC 10987 / NRS 248)</name>
    <dbReference type="NCBI Taxonomy" id="222523"/>
    <lineage>
        <taxon>Bacteria</taxon>
        <taxon>Bacillati</taxon>
        <taxon>Bacillota</taxon>
        <taxon>Bacilli</taxon>
        <taxon>Bacillales</taxon>
        <taxon>Bacillaceae</taxon>
        <taxon>Bacillus</taxon>
        <taxon>Bacillus cereus group</taxon>
    </lineage>
</organism>
<evidence type="ECO:0000313" key="1">
    <source>
        <dbReference type="EMBL" id="AAS40625.1"/>
    </source>
</evidence>
<sequence length="31" mass="3868">MSVANYLFYRRIITYFLYFEKLLLIKHGQIL</sequence>